<organism evidence="5 6">
    <name type="scientific">Tilletia caries</name>
    <name type="common">wheat bunt fungus</name>
    <dbReference type="NCBI Taxonomy" id="13290"/>
    <lineage>
        <taxon>Eukaryota</taxon>
        <taxon>Fungi</taxon>
        <taxon>Dikarya</taxon>
        <taxon>Basidiomycota</taxon>
        <taxon>Ustilaginomycotina</taxon>
        <taxon>Exobasidiomycetes</taxon>
        <taxon>Tilletiales</taxon>
        <taxon>Tilletiaceae</taxon>
        <taxon>Tilletia</taxon>
    </lineage>
</organism>
<feature type="compositionally biased region" description="Acidic residues" evidence="3">
    <location>
        <begin position="76"/>
        <end position="87"/>
    </location>
</feature>
<dbReference type="InterPro" id="IPR032567">
    <property type="entry name" value="RTL1-rel"/>
</dbReference>
<evidence type="ECO:0000259" key="4">
    <source>
        <dbReference type="PROSITE" id="PS50158"/>
    </source>
</evidence>
<dbReference type="GO" id="GO:0003676">
    <property type="term" value="F:nucleic acid binding"/>
    <property type="evidence" value="ECO:0007669"/>
    <property type="project" value="InterPro"/>
</dbReference>
<protein>
    <recommendedName>
        <fullName evidence="4">CCHC-type domain-containing protein</fullName>
    </recommendedName>
</protein>
<evidence type="ECO:0000256" key="3">
    <source>
        <dbReference type="SAM" id="MobiDB-lite"/>
    </source>
</evidence>
<dbReference type="GO" id="GO:0006397">
    <property type="term" value="P:mRNA processing"/>
    <property type="evidence" value="ECO:0007669"/>
    <property type="project" value="UniProtKB-KW"/>
</dbReference>
<evidence type="ECO:0000256" key="1">
    <source>
        <dbReference type="ARBA" id="ARBA00022664"/>
    </source>
</evidence>
<dbReference type="SUPFAM" id="SSF57756">
    <property type="entry name" value="Retrovirus zinc finger-like domains"/>
    <property type="match status" value="1"/>
</dbReference>
<dbReference type="AlphaFoldDB" id="A0A8T8SQZ1"/>
<dbReference type="InterPro" id="IPR036875">
    <property type="entry name" value="Znf_CCHC_sf"/>
</dbReference>
<accession>A0A8T8SQZ1</accession>
<feature type="compositionally biased region" description="Low complexity" evidence="3">
    <location>
        <begin position="373"/>
        <end position="400"/>
    </location>
</feature>
<evidence type="ECO:0000256" key="2">
    <source>
        <dbReference type="PROSITE-ProRule" id="PRU00047"/>
    </source>
</evidence>
<feature type="region of interest" description="Disordered" evidence="3">
    <location>
        <begin position="358"/>
        <end position="408"/>
    </location>
</feature>
<comment type="caution">
    <text evidence="5">The sequence shown here is derived from an EMBL/GenBank/DDBJ whole genome shotgun (WGS) entry which is preliminary data.</text>
</comment>
<feature type="region of interest" description="Disordered" evidence="3">
    <location>
        <begin position="1"/>
        <end position="88"/>
    </location>
</feature>
<evidence type="ECO:0000313" key="5">
    <source>
        <dbReference type="EMBL" id="KAE8245099.1"/>
    </source>
</evidence>
<dbReference type="GO" id="GO:0008270">
    <property type="term" value="F:zinc ion binding"/>
    <property type="evidence" value="ECO:0007669"/>
    <property type="project" value="UniProtKB-KW"/>
</dbReference>
<keyword evidence="2" id="KW-0862">Zinc</keyword>
<evidence type="ECO:0000313" key="6">
    <source>
        <dbReference type="Proteomes" id="UP000077671"/>
    </source>
</evidence>
<dbReference type="PANTHER" id="PTHR15503">
    <property type="entry name" value="LDOC1 RELATED"/>
    <property type="match status" value="1"/>
</dbReference>
<keyword evidence="2" id="KW-0863">Zinc-finger</keyword>
<gene>
    <name evidence="5" type="ORF">A4X03_0g7503</name>
</gene>
<sequence>MSLPRDLADLDAAGGSAETPTRSDNSVPARLRATRAADVPLDPDALNSSPGSSRPRLDANIDTRVEKQGPPRDDPPDAEYDEYGDDEYGQRQSEIDASYVSGFVTVAVQESQNGLVKLLTQSQGELKGLRQEVARVRDLDRISNHWPRATAPSPSRHPAMSNTDASYEALAAEVAELRRLLAQRDTSASPATNEPNFKVKVADPPTFDGSSKKDAYTFLAHIKLNFAANPSTFPTDTSKIVYAASWLRGKAFEWFEPMLRSGDATKHSWAEFERVFLHSHGDPDHKRRVTRELLSLTQTNTTASYATHFFQLATQLEWNDEALRARFYEGLAEDVKDALAYSEKTIEDVQDLANHAVKLDNRLQERRNRSRPRGSGSNTHGSTTFSSSPSHASAPASSGPIPMDLDATAPRYQPLTDAEKQRRRDNKLCLYCGKPNHIAFNCPEKNQRGNTRKHSAAAVSFSLGHLNDAPRHPPIATILAGNASAQTETRPSA</sequence>
<name>A0A8T8SQZ1_9BASI</name>
<keyword evidence="2" id="KW-0479">Metal-binding</keyword>
<feature type="compositionally biased region" description="Basic and acidic residues" evidence="3">
    <location>
        <begin position="358"/>
        <end position="367"/>
    </location>
</feature>
<dbReference type="InterPro" id="IPR001878">
    <property type="entry name" value="Znf_CCHC"/>
</dbReference>
<dbReference type="EMBL" id="LWDD02001802">
    <property type="protein sequence ID" value="KAE8245099.1"/>
    <property type="molecule type" value="Genomic_DNA"/>
</dbReference>
<dbReference type="PROSITE" id="PS50158">
    <property type="entry name" value="ZF_CCHC"/>
    <property type="match status" value="1"/>
</dbReference>
<dbReference type="Proteomes" id="UP000077671">
    <property type="component" value="Unassembled WGS sequence"/>
</dbReference>
<dbReference type="InterPro" id="IPR005162">
    <property type="entry name" value="Retrotrans_gag_dom"/>
</dbReference>
<reference evidence="5" key="2">
    <citation type="journal article" date="2019" name="IMA Fungus">
        <title>Genome sequencing and comparison of five Tilletia species to identify candidate genes for the detection of regulated species infecting wheat.</title>
        <authorList>
            <person name="Nguyen H.D.T."/>
            <person name="Sultana T."/>
            <person name="Kesanakurti P."/>
            <person name="Hambleton S."/>
        </authorList>
    </citation>
    <scope>NUCLEOTIDE SEQUENCE</scope>
    <source>
        <strain evidence="5">DAOMC 238032</strain>
    </source>
</reference>
<dbReference type="Pfam" id="PF03732">
    <property type="entry name" value="Retrotrans_gag"/>
    <property type="match status" value="1"/>
</dbReference>
<reference evidence="5" key="1">
    <citation type="submission" date="2016-04" db="EMBL/GenBank/DDBJ databases">
        <authorList>
            <person name="Nguyen H.D."/>
            <person name="Kesanakurti P."/>
            <person name="Cullis J."/>
            <person name="Levesque C.A."/>
            <person name="Hambleton S."/>
        </authorList>
    </citation>
    <scope>NUCLEOTIDE SEQUENCE</scope>
    <source>
        <strain evidence="5">DAOMC 238032</strain>
    </source>
</reference>
<dbReference type="PANTHER" id="PTHR15503:SF22">
    <property type="entry name" value="TRANSPOSON TY3-I GAG POLYPROTEIN"/>
    <property type="match status" value="1"/>
</dbReference>
<dbReference type="Gene3D" id="4.10.60.10">
    <property type="entry name" value="Zinc finger, CCHC-type"/>
    <property type="match status" value="1"/>
</dbReference>
<dbReference type="SMART" id="SM00343">
    <property type="entry name" value="ZnF_C2HC"/>
    <property type="match status" value="1"/>
</dbReference>
<proteinExistence type="predicted"/>
<feature type="compositionally biased region" description="Basic and acidic residues" evidence="3">
    <location>
        <begin position="55"/>
        <end position="75"/>
    </location>
</feature>
<feature type="domain" description="CCHC-type" evidence="4">
    <location>
        <begin position="429"/>
        <end position="444"/>
    </location>
</feature>
<keyword evidence="1" id="KW-0507">mRNA processing</keyword>